<evidence type="ECO:0000256" key="1">
    <source>
        <dbReference type="ARBA" id="ARBA00006745"/>
    </source>
</evidence>
<dbReference type="RefSeq" id="WP_345921024.1">
    <property type="nucleotide sequence ID" value="NZ_JBDIVE010000011.1"/>
</dbReference>
<accession>A0ABU9Z2R5</accession>
<gene>
    <name evidence="4" type="ORF">ABDB84_17330</name>
</gene>
<keyword evidence="2" id="KW-0378">Hydrolase</keyword>
<dbReference type="PANTHER" id="PTHR43794:SF11">
    <property type="entry name" value="AMIDOHYDROLASE-RELATED DOMAIN-CONTAINING PROTEIN"/>
    <property type="match status" value="1"/>
</dbReference>
<reference evidence="4 5" key="1">
    <citation type="journal article" date="2018" name="Int. J. Syst. Evol. Microbiol.">
        <title>Uliginosibacterium sediminicola sp. nov., isolated from freshwater sediment.</title>
        <authorList>
            <person name="Hwang W.M."/>
            <person name="Kim S.M."/>
            <person name="Kang K."/>
            <person name="Ahn T.Y."/>
        </authorList>
    </citation>
    <scope>NUCLEOTIDE SEQUENCE [LARGE SCALE GENOMIC DNA]</scope>
    <source>
        <strain evidence="4 5">M1-21</strain>
    </source>
</reference>
<dbReference type="InterPro" id="IPR006680">
    <property type="entry name" value="Amidohydro-rel"/>
</dbReference>
<dbReference type="SUPFAM" id="SSF51556">
    <property type="entry name" value="Metallo-dependent hydrolases"/>
    <property type="match status" value="1"/>
</dbReference>
<evidence type="ECO:0000256" key="2">
    <source>
        <dbReference type="ARBA" id="ARBA00022801"/>
    </source>
</evidence>
<dbReference type="Gene3D" id="3.20.20.140">
    <property type="entry name" value="Metal-dependent hydrolases"/>
    <property type="match status" value="1"/>
</dbReference>
<name>A0ABU9Z2R5_9RHOO</name>
<organism evidence="4 5">
    <name type="scientific">Uliginosibacterium sediminicola</name>
    <dbReference type="NCBI Taxonomy" id="2024550"/>
    <lineage>
        <taxon>Bacteria</taxon>
        <taxon>Pseudomonadati</taxon>
        <taxon>Pseudomonadota</taxon>
        <taxon>Betaproteobacteria</taxon>
        <taxon>Rhodocyclales</taxon>
        <taxon>Zoogloeaceae</taxon>
        <taxon>Uliginosibacterium</taxon>
    </lineage>
</organism>
<proteinExistence type="inferred from homology"/>
<dbReference type="EMBL" id="JBDIVE010000011">
    <property type="protein sequence ID" value="MEN3070250.1"/>
    <property type="molecule type" value="Genomic_DNA"/>
</dbReference>
<dbReference type="InterPro" id="IPR011059">
    <property type="entry name" value="Metal-dep_hydrolase_composite"/>
</dbReference>
<dbReference type="PANTHER" id="PTHR43794">
    <property type="entry name" value="AMINOHYDROLASE SSNA-RELATED"/>
    <property type="match status" value="1"/>
</dbReference>
<evidence type="ECO:0000259" key="3">
    <source>
        <dbReference type="Pfam" id="PF01979"/>
    </source>
</evidence>
<dbReference type="Proteomes" id="UP001410394">
    <property type="component" value="Unassembled WGS sequence"/>
</dbReference>
<evidence type="ECO:0000313" key="4">
    <source>
        <dbReference type="EMBL" id="MEN3070250.1"/>
    </source>
</evidence>
<dbReference type="Gene3D" id="2.30.40.10">
    <property type="entry name" value="Urease, subunit C, domain 1"/>
    <property type="match status" value="1"/>
</dbReference>
<dbReference type="InterPro" id="IPR032466">
    <property type="entry name" value="Metal_Hydrolase"/>
</dbReference>
<evidence type="ECO:0000313" key="5">
    <source>
        <dbReference type="Proteomes" id="UP001410394"/>
    </source>
</evidence>
<keyword evidence="5" id="KW-1185">Reference proteome</keyword>
<sequence length="457" mass="48513">MQQQHFDLLLKGAMLIGVGPHHDSMARGVIGIRDKRIAWVGEEAPAGATATREMSLGGRIVSPGFINMHYHAGLNFVRGIAPDLGFAPSYTPGLPQASQLRPDEAAALSQLGALEALKAGCTTLVDSFVEADAIAAGMAELGGRLFLSPRLNDVDFAYVLAGKRRFDAERAARMLDSAEAFITRWQGSADGRVHTHLTAHAPDTCSPDFLGAIAALARRHDLKISTHLAQSQDEVDWVQARYACTPVGLLDSLGLLGVDLLAGHCIHVDENDLALIAASATQVVHIPLGNAVSGRFAPTNAMRAKAVALSLATDTMHGDMIEAMRWALAIGRIQQGCVSDDWQPADVLKMATRNGARALGMADQLGSISVGQLADLAIIDTRQAHLTPCIDALGTLVHNGTGRDVEHVIVAGELVVENHRSLRVDEAAVLARAKAATHAVWSRCEPALRPLPEAAFS</sequence>
<dbReference type="InterPro" id="IPR050287">
    <property type="entry name" value="MTA/SAH_deaminase"/>
</dbReference>
<comment type="similarity">
    <text evidence="1">Belongs to the metallo-dependent hydrolases superfamily. ATZ/TRZ family.</text>
</comment>
<protein>
    <submittedName>
        <fullName evidence="4">Amidohydrolase family protein</fullName>
    </submittedName>
</protein>
<dbReference type="SUPFAM" id="SSF51338">
    <property type="entry name" value="Composite domain of metallo-dependent hydrolases"/>
    <property type="match status" value="2"/>
</dbReference>
<comment type="caution">
    <text evidence="4">The sequence shown here is derived from an EMBL/GenBank/DDBJ whole genome shotgun (WGS) entry which is preliminary data.</text>
</comment>
<feature type="domain" description="Amidohydrolase-related" evidence="3">
    <location>
        <begin position="60"/>
        <end position="415"/>
    </location>
</feature>
<dbReference type="Pfam" id="PF01979">
    <property type="entry name" value="Amidohydro_1"/>
    <property type="match status" value="1"/>
</dbReference>